<evidence type="ECO:0000259" key="10">
    <source>
        <dbReference type="PROSITE" id="PS50893"/>
    </source>
</evidence>
<evidence type="ECO:0000256" key="2">
    <source>
        <dbReference type="ARBA" id="ARBA00022448"/>
    </source>
</evidence>
<dbReference type="PROSITE" id="PS00211">
    <property type="entry name" value="ABC_TRANSPORTER_1"/>
    <property type="match status" value="1"/>
</dbReference>
<dbReference type="InterPro" id="IPR003593">
    <property type="entry name" value="AAA+_ATPase"/>
</dbReference>
<evidence type="ECO:0000256" key="8">
    <source>
        <dbReference type="ARBA" id="ARBA00023136"/>
    </source>
</evidence>
<dbReference type="Gene3D" id="3.40.50.300">
    <property type="entry name" value="P-loop containing nucleotide triphosphate hydrolases"/>
    <property type="match status" value="1"/>
</dbReference>
<dbReference type="GO" id="GO:0140359">
    <property type="term" value="F:ABC-type transporter activity"/>
    <property type="evidence" value="ECO:0007669"/>
    <property type="project" value="InterPro"/>
</dbReference>
<keyword evidence="7 9" id="KW-1133">Transmembrane helix</keyword>
<dbReference type="EMBL" id="KC246863">
    <property type="protein sequence ID" value="AHF26025.1"/>
    <property type="molecule type" value="Genomic_DNA"/>
</dbReference>
<dbReference type="GO" id="GO:0005886">
    <property type="term" value="C:plasma membrane"/>
    <property type="evidence" value="ECO:0007669"/>
    <property type="project" value="UniProtKB-SubCell"/>
</dbReference>
<dbReference type="PANTHER" id="PTHR24221:SF654">
    <property type="entry name" value="ATP-BINDING CASSETTE SUB-FAMILY B MEMBER 6"/>
    <property type="match status" value="1"/>
</dbReference>
<dbReference type="SUPFAM" id="SSF52540">
    <property type="entry name" value="P-loop containing nucleoside triphosphate hydrolases"/>
    <property type="match status" value="1"/>
</dbReference>
<feature type="transmembrane region" description="Helical" evidence="9">
    <location>
        <begin position="181"/>
        <end position="201"/>
    </location>
</feature>
<comment type="subcellular location">
    <subcellularLocation>
        <location evidence="1">Cell membrane</location>
        <topology evidence="1">Multi-pass membrane protein</topology>
    </subcellularLocation>
</comment>
<dbReference type="Gene3D" id="1.20.1560.10">
    <property type="entry name" value="ABC transporter type 1, transmembrane domain"/>
    <property type="match status" value="1"/>
</dbReference>
<evidence type="ECO:0000259" key="11">
    <source>
        <dbReference type="PROSITE" id="PS50929"/>
    </source>
</evidence>
<dbReference type="Pfam" id="PF00005">
    <property type="entry name" value="ABC_tran"/>
    <property type="match status" value="1"/>
</dbReference>
<sequence length="728" mass="78778">MAFFGLKSQIEMRKELDADLLERSYAELASSVGGMRNAPSFRSDDLELVDGAVRTCLRYCGVTPGTAPDSLTDLEARMEWLCRPSGTMHRSVRLDGDWYHDAFGVMLARLDTGEPIALLPRTSGGYFYHDPATGRRCKVNASAASHIEPDATYFYRAFPLEKLSVNNLFLYIMRVLDRSDYLFVVAVAAVSTLVGLLPAWANNLAFGTVVPSGQANLIAPIGMLLLGVALSSTLFGISRTLVMGRVSTKLRTATEAATFSRILLLPTSFFKEYASGNLATRVSQVTTLVDLLTSLVLGTGLTSVLSLVYIGQIALYAPVLAVPALVVAVLQALLSVLVTVISAKRQQQAVQASTRLSGLVTALLNGIQKIKLAGAEDRAFAKWAHEYAGFARATYNRPTIERALPAFISLISMLGSIAIFYLAGTSEMSVADYMAFSVAFGQVTGALMALSGTVSQIAQIGPTLDVVRPILETLPEIGEDKPSVERLSGAISVSGVSFRYDDRSPYVLRDLSFDIRPGEYVAIVGKSGCGKSTIVRLLLGFEKPERGSIFYGRYDVSKVDLRSLRQSIGSVMQDGRLFLGDISSNITIAAPSATLDDAWRAAEIAGIADDIRQMPMGMQTILSEGTGGVSGGQRQRIMIARAVCGDRRILMLDEATSALDNITQKHVSDSLAQLKCTRVVVAHRLSTVRHCDRILVVDDGHIAEEGSYDELIARDGLFADLVRRQRLE</sequence>
<feature type="domain" description="ABC transporter" evidence="10">
    <location>
        <begin position="491"/>
        <end position="724"/>
    </location>
</feature>
<feature type="transmembrane region" description="Helical" evidence="9">
    <location>
        <begin position="316"/>
        <end position="341"/>
    </location>
</feature>
<dbReference type="FunFam" id="3.40.50.300:FF:000299">
    <property type="entry name" value="ABC transporter ATP-binding protein/permease"/>
    <property type="match status" value="1"/>
</dbReference>
<accession>W0FSH2</accession>
<evidence type="ECO:0000256" key="3">
    <source>
        <dbReference type="ARBA" id="ARBA00022475"/>
    </source>
</evidence>
<dbReference type="InterPro" id="IPR036640">
    <property type="entry name" value="ABC1_TM_sf"/>
</dbReference>
<reference evidence="12" key="1">
    <citation type="journal article" date="2013" name="PLoS ONE">
        <title>Metagenomic insights into the carbohydrate-active enzymes carried by the microorganisms adhering to solid digesta in the rumen of cows.</title>
        <authorList>
            <person name="Wang L."/>
            <person name="Hatem A."/>
            <person name="Catalyurek U.V."/>
            <person name="Morrison M."/>
            <person name="Yu Z."/>
        </authorList>
    </citation>
    <scope>NUCLEOTIDE SEQUENCE</scope>
</reference>
<keyword evidence="3" id="KW-1003">Cell membrane</keyword>
<feature type="transmembrane region" description="Helical" evidence="9">
    <location>
        <begin position="288"/>
        <end position="310"/>
    </location>
</feature>
<feature type="transmembrane region" description="Helical" evidence="9">
    <location>
        <begin position="403"/>
        <end position="424"/>
    </location>
</feature>
<dbReference type="SUPFAM" id="SSF90123">
    <property type="entry name" value="ABC transporter transmembrane region"/>
    <property type="match status" value="1"/>
</dbReference>
<dbReference type="AlphaFoldDB" id="W0FSH2"/>
<feature type="domain" description="ABC transmembrane type-1" evidence="11">
    <location>
        <begin position="182"/>
        <end position="459"/>
    </location>
</feature>
<dbReference type="PROSITE" id="PS50929">
    <property type="entry name" value="ABC_TM1F"/>
    <property type="match status" value="1"/>
</dbReference>
<evidence type="ECO:0000256" key="1">
    <source>
        <dbReference type="ARBA" id="ARBA00004651"/>
    </source>
</evidence>
<evidence type="ECO:0000256" key="6">
    <source>
        <dbReference type="ARBA" id="ARBA00022840"/>
    </source>
</evidence>
<name>W0FSH2_9BACT</name>
<keyword evidence="6" id="KW-0067">ATP-binding</keyword>
<evidence type="ECO:0000313" key="12">
    <source>
        <dbReference type="EMBL" id="AHF26025.1"/>
    </source>
</evidence>
<dbReference type="InterPro" id="IPR003439">
    <property type="entry name" value="ABC_transporter-like_ATP-bd"/>
</dbReference>
<keyword evidence="2" id="KW-0813">Transport</keyword>
<dbReference type="InterPro" id="IPR011527">
    <property type="entry name" value="ABC1_TM_dom"/>
</dbReference>
<dbReference type="PANTHER" id="PTHR24221">
    <property type="entry name" value="ATP-BINDING CASSETTE SUB-FAMILY B"/>
    <property type="match status" value="1"/>
</dbReference>
<dbReference type="PROSITE" id="PS50893">
    <property type="entry name" value="ABC_TRANSPORTER_2"/>
    <property type="match status" value="1"/>
</dbReference>
<keyword evidence="5" id="KW-0547">Nucleotide-binding</keyword>
<dbReference type="InterPro" id="IPR039421">
    <property type="entry name" value="Type_1_exporter"/>
</dbReference>
<protein>
    <submittedName>
        <fullName evidence="12">ABC transporter-like protein</fullName>
    </submittedName>
</protein>
<dbReference type="Pfam" id="PF00664">
    <property type="entry name" value="ABC_membrane"/>
    <property type="match status" value="1"/>
</dbReference>
<dbReference type="GO" id="GO:0034040">
    <property type="term" value="F:ATPase-coupled lipid transmembrane transporter activity"/>
    <property type="evidence" value="ECO:0007669"/>
    <property type="project" value="TreeGrafter"/>
</dbReference>
<dbReference type="InterPro" id="IPR017871">
    <property type="entry name" value="ABC_transporter-like_CS"/>
</dbReference>
<feature type="transmembrane region" description="Helical" evidence="9">
    <location>
        <begin position="221"/>
        <end position="242"/>
    </location>
</feature>
<proteinExistence type="predicted"/>
<evidence type="ECO:0000256" key="9">
    <source>
        <dbReference type="SAM" id="Phobius"/>
    </source>
</evidence>
<keyword evidence="4 9" id="KW-0812">Transmembrane</keyword>
<organism evidence="12">
    <name type="scientific">uncultured bacterium Contigcl_1738</name>
    <dbReference type="NCBI Taxonomy" id="1393655"/>
    <lineage>
        <taxon>Bacteria</taxon>
        <taxon>environmental samples</taxon>
    </lineage>
</organism>
<dbReference type="SMART" id="SM00382">
    <property type="entry name" value="AAA"/>
    <property type="match status" value="1"/>
</dbReference>
<evidence type="ECO:0000256" key="5">
    <source>
        <dbReference type="ARBA" id="ARBA00022741"/>
    </source>
</evidence>
<evidence type="ECO:0000256" key="4">
    <source>
        <dbReference type="ARBA" id="ARBA00022692"/>
    </source>
</evidence>
<dbReference type="GO" id="GO:0016887">
    <property type="term" value="F:ATP hydrolysis activity"/>
    <property type="evidence" value="ECO:0007669"/>
    <property type="project" value="InterPro"/>
</dbReference>
<evidence type="ECO:0000256" key="7">
    <source>
        <dbReference type="ARBA" id="ARBA00022989"/>
    </source>
</evidence>
<dbReference type="GO" id="GO:0005524">
    <property type="term" value="F:ATP binding"/>
    <property type="evidence" value="ECO:0007669"/>
    <property type="project" value="UniProtKB-KW"/>
</dbReference>
<keyword evidence="8 9" id="KW-0472">Membrane</keyword>
<dbReference type="InterPro" id="IPR027417">
    <property type="entry name" value="P-loop_NTPase"/>
</dbReference>